<feature type="transmembrane region" description="Helical" evidence="6">
    <location>
        <begin position="159"/>
        <end position="181"/>
    </location>
</feature>
<keyword evidence="3 6" id="KW-1133">Transmembrane helix</keyword>
<comment type="similarity">
    <text evidence="5">Belongs to the SAT4 family.</text>
</comment>
<evidence type="ECO:0000256" key="1">
    <source>
        <dbReference type="ARBA" id="ARBA00004141"/>
    </source>
</evidence>
<dbReference type="EMBL" id="JACCJB010000004">
    <property type="protein sequence ID" value="KAF6227869.1"/>
    <property type="molecule type" value="Genomic_DNA"/>
</dbReference>
<feature type="transmembrane region" description="Helical" evidence="6">
    <location>
        <begin position="211"/>
        <end position="232"/>
    </location>
</feature>
<feature type="domain" description="Rhodopsin" evidence="7">
    <location>
        <begin position="36"/>
        <end position="303"/>
    </location>
</feature>
<feature type="transmembrane region" description="Helical" evidence="6">
    <location>
        <begin position="239"/>
        <end position="260"/>
    </location>
</feature>
<dbReference type="PANTHER" id="PTHR33048">
    <property type="entry name" value="PTH11-LIKE INTEGRAL MEMBRANE PROTEIN (AFU_ORTHOLOGUE AFUA_5G11245)"/>
    <property type="match status" value="1"/>
</dbReference>
<comment type="subcellular location">
    <subcellularLocation>
        <location evidence="1">Membrane</location>
        <topology evidence="1">Multi-pass membrane protein</topology>
    </subcellularLocation>
</comment>
<feature type="transmembrane region" description="Helical" evidence="6">
    <location>
        <begin position="126"/>
        <end position="147"/>
    </location>
</feature>
<evidence type="ECO:0000256" key="4">
    <source>
        <dbReference type="ARBA" id="ARBA00023136"/>
    </source>
</evidence>
<evidence type="ECO:0000256" key="2">
    <source>
        <dbReference type="ARBA" id="ARBA00022692"/>
    </source>
</evidence>
<dbReference type="Proteomes" id="UP000593566">
    <property type="component" value="Unassembled WGS sequence"/>
</dbReference>
<dbReference type="PANTHER" id="PTHR33048:SF47">
    <property type="entry name" value="INTEGRAL MEMBRANE PROTEIN-RELATED"/>
    <property type="match status" value="1"/>
</dbReference>
<keyword evidence="9" id="KW-1185">Reference proteome</keyword>
<keyword evidence="2 6" id="KW-0812">Transmembrane</keyword>
<dbReference type="Pfam" id="PF20684">
    <property type="entry name" value="Fung_rhodopsin"/>
    <property type="match status" value="1"/>
</dbReference>
<accession>A0A8H6FHD5</accession>
<feature type="transmembrane region" description="Helical" evidence="6">
    <location>
        <begin position="272"/>
        <end position="294"/>
    </location>
</feature>
<proteinExistence type="inferred from homology"/>
<evidence type="ECO:0000256" key="3">
    <source>
        <dbReference type="ARBA" id="ARBA00022989"/>
    </source>
</evidence>
<dbReference type="GeneID" id="59335994"/>
<reference evidence="8 9" key="1">
    <citation type="journal article" date="2020" name="Genomics">
        <title>Complete, high-quality genomes from long-read metagenomic sequencing of two wolf lichen thalli reveals enigmatic genome architecture.</title>
        <authorList>
            <person name="McKenzie S.K."/>
            <person name="Walston R.F."/>
            <person name="Allen J.L."/>
        </authorList>
    </citation>
    <scope>NUCLEOTIDE SEQUENCE [LARGE SCALE GENOMIC DNA]</scope>
    <source>
        <strain evidence="8">WasteWater1</strain>
    </source>
</reference>
<organism evidence="8 9">
    <name type="scientific">Letharia lupina</name>
    <dbReference type="NCBI Taxonomy" id="560253"/>
    <lineage>
        <taxon>Eukaryota</taxon>
        <taxon>Fungi</taxon>
        <taxon>Dikarya</taxon>
        <taxon>Ascomycota</taxon>
        <taxon>Pezizomycotina</taxon>
        <taxon>Lecanoromycetes</taxon>
        <taxon>OSLEUM clade</taxon>
        <taxon>Lecanoromycetidae</taxon>
        <taxon>Lecanorales</taxon>
        <taxon>Lecanorineae</taxon>
        <taxon>Parmeliaceae</taxon>
        <taxon>Letharia</taxon>
    </lineage>
</organism>
<evidence type="ECO:0000259" key="7">
    <source>
        <dbReference type="Pfam" id="PF20684"/>
    </source>
</evidence>
<comment type="caution">
    <text evidence="8">The sequence shown here is derived from an EMBL/GenBank/DDBJ whole genome shotgun (WGS) entry which is preliminary data.</text>
</comment>
<dbReference type="InterPro" id="IPR049326">
    <property type="entry name" value="Rhodopsin_dom_fungi"/>
</dbReference>
<protein>
    <recommendedName>
        <fullName evidence="7">Rhodopsin domain-containing protein</fullName>
    </recommendedName>
</protein>
<keyword evidence="4 6" id="KW-0472">Membrane</keyword>
<evidence type="ECO:0000256" key="5">
    <source>
        <dbReference type="ARBA" id="ARBA00038359"/>
    </source>
</evidence>
<name>A0A8H6FHD5_9LECA</name>
<gene>
    <name evidence="8" type="ORF">HO133_007597</name>
</gene>
<evidence type="ECO:0000313" key="9">
    <source>
        <dbReference type="Proteomes" id="UP000593566"/>
    </source>
</evidence>
<dbReference type="AlphaFoldDB" id="A0A8H6FHD5"/>
<dbReference type="GO" id="GO:0016020">
    <property type="term" value="C:membrane"/>
    <property type="evidence" value="ECO:0007669"/>
    <property type="project" value="UniProtKB-SubCell"/>
</dbReference>
<dbReference type="RefSeq" id="XP_037155803.1">
    <property type="nucleotide sequence ID" value="XM_037298467.1"/>
</dbReference>
<evidence type="ECO:0000313" key="8">
    <source>
        <dbReference type="EMBL" id="KAF6227869.1"/>
    </source>
</evidence>
<feature type="transmembrane region" description="Helical" evidence="6">
    <location>
        <begin position="20"/>
        <end position="40"/>
    </location>
</feature>
<sequence length="401" mass="44462">MSGNGSNSNAYDQTRVPGLYAATITLAVLQTIAVVARFAARSISAATFWWDDYTIVLALRQAPGLTVPQILDFGLCVCYWVPIRICNFGRHTQAYGGPVTEGDLIIFFKNFTEILHLTFLPEKSQLALQILYFATACAIKTSLILLYYRLFGVVRWFRLILAVMWLIVLAYFVADTLVAVFECSPIAYYWDKAIKGGSCIDQDAFYRWNGVANLLIDFSILVLPMMMVWRLNLDTRSKIILSGVFLLGTLACVASIVRVWAFNLANFDDFEYTITTAVIWTVVEQSLGIICACLPTLRPLLSRFGLFTIKSTYVFNSKNTNSRSGAAIGLSHLSSRPGFSPSTDVSNAAGFARLDEENGTLEHGSLTTHAVRMPSGDVPQVSRGIPKGQTVEQHYDEADNF</sequence>
<evidence type="ECO:0000256" key="6">
    <source>
        <dbReference type="SAM" id="Phobius"/>
    </source>
</evidence>
<dbReference type="InterPro" id="IPR052337">
    <property type="entry name" value="SAT4-like"/>
</dbReference>